<dbReference type="AlphaFoldDB" id="A0A6B0VCH7"/>
<feature type="signal peptide" evidence="1">
    <location>
        <begin position="1"/>
        <end position="27"/>
    </location>
</feature>
<proteinExistence type="predicted"/>
<reference evidence="2" key="1">
    <citation type="submission" date="2019-12" db="EMBL/GenBank/DDBJ databases">
        <title>An insight into the sialome of adult female Ixodes ricinus ticks feeding for 6 days.</title>
        <authorList>
            <person name="Perner J."/>
            <person name="Ribeiro J.M.C."/>
        </authorList>
    </citation>
    <scope>NUCLEOTIDE SEQUENCE</scope>
    <source>
        <strain evidence="2">Semi-engorged</strain>
        <tissue evidence="2">Salivary glands</tissue>
    </source>
</reference>
<evidence type="ECO:0000256" key="1">
    <source>
        <dbReference type="SAM" id="SignalP"/>
    </source>
</evidence>
<feature type="chain" id="PRO_5025341783" description="Secreted protein" evidence="1">
    <location>
        <begin position="28"/>
        <end position="576"/>
    </location>
</feature>
<dbReference type="EMBL" id="GIFC01018047">
    <property type="protein sequence ID" value="MXV00131.1"/>
    <property type="molecule type" value="Transcribed_RNA"/>
</dbReference>
<protein>
    <recommendedName>
        <fullName evidence="3">Secreted protein</fullName>
    </recommendedName>
</protein>
<evidence type="ECO:0000313" key="2">
    <source>
        <dbReference type="EMBL" id="MXV00131.1"/>
    </source>
</evidence>
<keyword evidence="1" id="KW-0732">Signal</keyword>
<evidence type="ECO:0008006" key="3">
    <source>
        <dbReference type="Google" id="ProtNLM"/>
    </source>
</evidence>
<sequence>MCFTACTKCSLLLVLSKELINLSLVQGGSCHLVVVHGGVQGIRDDLVPHGLGLFGVLFERSPREKRRGIRALPEVRQGLGQLRHGPREQVCLPPAAVAVGLGTADQRECNHVHVLLALVLEQLGLAGILLVAQTAVMRLRGHAAHHVREGRVGLSRDAGHATLDTVAHGQGSAGVVLDDVRLAFGRGPVHLLAVLAVVVPGGPQDREVQLWHRVWPHIGVPLGQVVHQHAPPLEAQEASVALVDEPVVVCRRHLWHKALCGHWPDSLGPGRFPSFPVGPVQPPHVLLELVLALELLPAQGAQELPVFRVAQHVQLELVLPREHLWALWAREALVRVEGTDVLPHLVVLQELFLTRGTGVHSIFIVRVYMVLEGSDHMKLLLADGALKKSLPIAVRPEVSGEGGVVEEALVAQVALEGLGVLVAVHLQVLGKPLVGGKALVAQAAFVQPRQRVRRGRHLLAVSPGGPTLAVDAHVLHQLCPRQETRTTLGALLESCLGIAPLLVCRNHGSRVDGHVDVQHLDGVEHEAAVGAGPERRLHQHGWVSPVAPVPRSGHQGRACGRSLLLLRLLLRLLLLF</sequence>
<name>A0A6B0VCH7_IXORI</name>
<accession>A0A6B0VCH7</accession>
<organism evidence="2">
    <name type="scientific">Ixodes ricinus</name>
    <name type="common">Common tick</name>
    <name type="synonym">Acarus ricinus</name>
    <dbReference type="NCBI Taxonomy" id="34613"/>
    <lineage>
        <taxon>Eukaryota</taxon>
        <taxon>Metazoa</taxon>
        <taxon>Ecdysozoa</taxon>
        <taxon>Arthropoda</taxon>
        <taxon>Chelicerata</taxon>
        <taxon>Arachnida</taxon>
        <taxon>Acari</taxon>
        <taxon>Parasitiformes</taxon>
        <taxon>Ixodida</taxon>
        <taxon>Ixodoidea</taxon>
        <taxon>Ixodidae</taxon>
        <taxon>Ixodinae</taxon>
        <taxon>Ixodes</taxon>
    </lineage>
</organism>